<feature type="signal peptide" evidence="2">
    <location>
        <begin position="1"/>
        <end position="29"/>
    </location>
</feature>
<dbReference type="RefSeq" id="WP_107566986.1">
    <property type="nucleotide sequence ID" value="NZ_PYYB01000001.1"/>
</dbReference>
<dbReference type="Gene3D" id="3.40.50.880">
    <property type="match status" value="1"/>
</dbReference>
<comment type="caution">
    <text evidence="4">The sequence shown here is derived from an EMBL/GenBank/DDBJ whole genome shotgun (WGS) entry which is preliminary data.</text>
</comment>
<feature type="domain" description="Peptidase M14" evidence="3">
    <location>
        <begin position="107"/>
        <end position="259"/>
    </location>
</feature>
<reference evidence="4 5" key="1">
    <citation type="submission" date="2018-03" db="EMBL/GenBank/DDBJ databases">
        <title>Aquarubrobacter algicola gen. nov., sp. nov., a novel actinobacterium isolated from shallow eutrophic lake during the end of cyanobacterial harmful algal blooms.</title>
        <authorList>
            <person name="Chun S.J."/>
        </authorList>
    </citation>
    <scope>NUCLEOTIDE SEQUENCE [LARGE SCALE GENOMIC DNA]</scope>
    <source>
        <strain evidence="4 5">Seoho-28</strain>
    </source>
</reference>
<evidence type="ECO:0000313" key="4">
    <source>
        <dbReference type="EMBL" id="PTL58548.1"/>
    </source>
</evidence>
<dbReference type="InterPro" id="IPR000834">
    <property type="entry name" value="Peptidase_M14"/>
</dbReference>
<evidence type="ECO:0000313" key="5">
    <source>
        <dbReference type="Proteomes" id="UP000240739"/>
    </source>
</evidence>
<feature type="chain" id="PRO_5015426667" description="Peptidase M14 domain-containing protein" evidence="2">
    <location>
        <begin position="30"/>
        <end position="998"/>
    </location>
</feature>
<organism evidence="4 5">
    <name type="scientific">Paraconexibacter algicola</name>
    <dbReference type="NCBI Taxonomy" id="2133960"/>
    <lineage>
        <taxon>Bacteria</taxon>
        <taxon>Bacillati</taxon>
        <taxon>Actinomycetota</taxon>
        <taxon>Thermoleophilia</taxon>
        <taxon>Solirubrobacterales</taxon>
        <taxon>Paraconexibacteraceae</taxon>
        <taxon>Paraconexibacter</taxon>
    </lineage>
</organism>
<dbReference type="GO" id="GO:0006508">
    <property type="term" value="P:proteolysis"/>
    <property type="evidence" value="ECO:0007669"/>
    <property type="project" value="InterPro"/>
</dbReference>
<name>A0A2T4UH51_9ACTN</name>
<evidence type="ECO:0000256" key="1">
    <source>
        <dbReference type="SAM" id="MobiDB-lite"/>
    </source>
</evidence>
<proteinExistence type="predicted"/>
<dbReference type="OrthoDB" id="9758209at2"/>
<evidence type="ECO:0000259" key="3">
    <source>
        <dbReference type="Pfam" id="PF00246"/>
    </source>
</evidence>
<dbReference type="AlphaFoldDB" id="A0A2T4UH51"/>
<keyword evidence="2" id="KW-0732">Signal</keyword>
<evidence type="ECO:0000256" key="2">
    <source>
        <dbReference type="SAM" id="SignalP"/>
    </source>
</evidence>
<dbReference type="SUPFAM" id="SSF53187">
    <property type="entry name" value="Zn-dependent exopeptidases"/>
    <property type="match status" value="1"/>
</dbReference>
<feature type="region of interest" description="Disordered" evidence="1">
    <location>
        <begin position="870"/>
        <end position="897"/>
    </location>
</feature>
<protein>
    <recommendedName>
        <fullName evidence="3">Peptidase M14 domain-containing protein</fullName>
    </recommendedName>
</protein>
<gene>
    <name evidence="4" type="ORF">C7Y72_02185</name>
</gene>
<keyword evidence="5" id="KW-1185">Reference proteome</keyword>
<sequence>MLRRRLLAAALSAAAIIGAGMPAAANAQADPAQCTPDLQYDSNIPSWDQYYGDGHNPAAKLPFGTGGTGRVEGKNQSAVVLEYFDAVMAAVNTGAGTASGQPSPTVRMKKYPLGRSVLNRELAFYVLSTPDNVANLDEGRQDGPFWAGVRAGTISEAEGLAAVRNRPALAWVTATPHGNEPAAAEAIVRQLYELVTRKDCANQRRLKNLDLFLMPVRNPDGRDNDQRTSAWAFDHNRDFGTRQQSENRSFIPQMNKYPGLFFIDAHQQSSGYFFPPNEDPVHHELSDFTLDTIQNTIGPALQQKFNDQSGQYQNYNSYDMFTPEYGDSVPSLIMGAAGMTYEKGVSEAYGKQAYDHYLAIDETINVVSDQKVRLLTKWVEQWQEAIDQGAACNLQPNKLVSPLHDVITQQPSHPVCGYFFRADEHSGDVAKLIKELLEVGVHVYKLDSAVNATGVREFGKPATTKTLPAGTFWIPMAQSQKHWIQAVLGEDPFIAFPYFYDVVTWSYPLQRGLAGSGFLVENLPVGVTTTEITAPALGTTPAPDAAVYAFDTDSMAGLGLVVDLLDRGATVYRSGSAFTAAGRSFATGAALVDGATVRTAGIDLAALSAARETPIAGLASYPVARYLIAKPKIGLFTGGTTVPSNPLQPGTGTGQCTSTSFCEALFTLTQKDKLPASAIVPITTTQLAAGELVTGQYTAFINPGSTIAAGTGASALQAFVNGGGRYVGSNAGGVTSARNAGITQLNTVNLSPTITTPGTEYSAEYTTASPVGWGFDRGGFIYRDASSNPVFDPATVGTGTVVAAYGTRAFGYQVNSLGAGKLDGRPAVVEQRLGSGRATLLGFNPFFRAWKDQDERLVLNAVLAPSGDPIAPAAVRTPDPAKGQTSATAESAPPAAESLAKAELPKVASRPVVASTTTQKDVRITVRRSELGKLRTAVKRAKLSKALRSKVRWATTKKQATFIAKNARLSDDHDRNYWTSRVMGQLKSLKVKPLQAQL</sequence>
<dbReference type="InterPro" id="IPR029062">
    <property type="entry name" value="Class_I_gatase-like"/>
</dbReference>
<feature type="compositionally biased region" description="Low complexity" evidence="1">
    <location>
        <begin position="885"/>
        <end position="897"/>
    </location>
</feature>
<dbReference type="GO" id="GO:0008270">
    <property type="term" value="F:zinc ion binding"/>
    <property type="evidence" value="ECO:0007669"/>
    <property type="project" value="InterPro"/>
</dbReference>
<dbReference type="Proteomes" id="UP000240739">
    <property type="component" value="Unassembled WGS sequence"/>
</dbReference>
<dbReference type="EMBL" id="PYYB01000001">
    <property type="protein sequence ID" value="PTL58548.1"/>
    <property type="molecule type" value="Genomic_DNA"/>
</dbReference>
<dbReference type="GO" id="GO:0004181">
    <property type="term" value="F:metallocarboxypeptidase activity"/>
    <property type="evidence" value="ECO:0007669"/>
    <property type="project" value="InterPro"/>
</dbReference>
<dbReference type="Gene3D" id="3.40.630.10">
    <property type="entry name" value="Zn peptidases"/>
    <property type="match status" value="1"/>
</dbReference>
<dbReference type="Pfam" id="PF00246">
    <property type="entry name" value="Peptidase_M14"/>
    <property type="match status" value="1"/>
</dbReference>
<accession>A0A2T4UH51</accession>